<gene>
    <name evidence="2" type="primary">NCL1_46677</name>
    <name evidence="2" type="ORF">TNCV_2621501</name>
</gene>
<feature type="compositionally biased region" description="Polar residues" evidence="1">
    <location>
        <begin position="122"/>
        <end position="131"/>
    </location>
</feature>
<dbReference type="EMBL" id="BMAU01021401">
    <property type="protein sequence ID" value="GFY32013.1"/>
    <property type="molecule type" value="Genomic_DNA"/>
</dbReference>
<reference evidence="2" key="1">
    <citation type="submission" date="2020-08" db="EMBL/GenBank/DDBJ databases">
        <title>Multicomponent nature underlies the extraordinary mechanical properties of spider dragline silk.</title>
        <authorList>
            <person name="Kono N."/>
            <person name="Nakamura H."/>
            <person name="Mori M."/>
            <person name="Yoshida Y."/>
            <person name="Ohtoshi R."/>
            <person name="Malay A.D."/>
            <person name="Moran D.A.P."/>
            <person name="Tomita M."/>
            <person name="Numata K."/>
            <person name="Arakawa K."/>
        </authorList>
    </citation>
    <scope>NUCLEOTIDE SEQUENCE</scope>
</reference>
<feature type="region of interest" description="Disordered" evidence="1">
    <location>
        <begin position="111"/>
        <end position="131"/>
    </location>
</feature>
<dbReference type="AlphaFoldDB" id="A0A8X7BI33"/>
<evidence type="ECO:0000313" key="3">
    <source>
        <dbReference type="Proteomes" id="UP000887159"/>
    </source>
</evidence>
<comment type="caution">
    <text evidence="2">The sequence shown here is derived from an EMBL/GenBank/DDBJ whole genome shotgun (WGS) entry which is preliminary data.</text>
</comment>
<evidence type="ECO:0000256" key="1">
    <source>
        <dbReference type="SAM" id="MobiDB-lite"/>
    </source>
</evidence>
<proteinExistence type="predicted"/>
<accession>A0A8X7BI33</accession>
<organism evidence="2 3">
    <name type="scientific">Trichonephila clavipes</name>
    <name type="common">Golden silk orbweaver</name>
    <name type="synonym">Nephila clavipes</name>
    <dbReference type="NCBI Taxonomy" id="2585209"/>
    <lineage>
        <taxon>Eukaryota</taxon>
        <taxon>Metazoa</taxon>
        <taxon>Ecdysozoa</taxon>
        <taxon>Arthropoda</taxon>
        <taxon>Chelicerata</taxon>
        <taxon>Arachnida</taxon>
        <taxon>Araneae</taxon>
        <taxon>Araneomorphae</taxon>
        <taxon>Entelegynae</taxon>
        <taxon>Araneoidea</taxon>
        <taxon>Nephilidae</taxon>
        <taxon>Trichonephila</taxon>
    </lineage>
</organism>
<name>A0A8X7BI33_TRICX</name>
<keyword evidence="3" id="KW-1185">Reference proteome</keyword>
<evidence type="ECO:0000313" key="2">
    <source>
        <dbReference type="EMBL" id="GFY32013.1"/>
    </source>
</evidence>
<dbReference type="Proteomes" id="UP000887159">
    <property type="component" value="Unassembled WGS sequence"/>
</dbReference>
<protein>
    <submittedName>
        <fullName evidence="2">Uncharacterized protein</fullName>
    </submittedName>
</protein>
<sequence>MTPRCLKCGKAHLTKDCDIKERQENPFCINCEVYGHTACYTKCPKFPKPKNGNPITNRNKKAFTSNNVVEGISFANMVSGKPKNNDPQTSNSKILSLQTNWISPPSQQTAYAFTPLVPPHSGHTSSPPKPC</sequence>